<keyword evidence="2" id="KW-0378">Hydrolase</keyword>
<dbReference type="GO" id="GO:0004519">
    <property type="term" value="F:endonuclease activity"/>
    <property type="evidence" value="ECO:0007669"/>
    <property type="project" value="UniProtKB-KW"/>
</dbReference>
<feature type="domain" description="HNH nuclease" evidence="1">
    <location>
        <begin position="220"/>
        <end position="277"/>
    </location>
</feature>
<protein>
    <submittedName>
        <fullName evidence="2">HNH endonuclease</fullName>
    </submittedName>
</protein>
<evidence type="ECO:0000313" key="3">
    <source>
        <dbReference type="Proteomes" id="UP000546257"/>
    </source>
</evidence>
<dbReference type="EMBL" id="JACKXD010000007">
    <property type="protein sequence ID" value="MBB6647750.1"/>
    <property type="molecule type" value="Genomic_DNA"/>
</dbReference>
<keyword evidence="3" id="KW-1185">Reference proteome</keyword>
<dbReference type="Proteomes" id="UP000546257">
    <property type="component" value="Unassembled WGS sequence"/>
</dbReference>
<sequence length="339" mass="39313">MSDKKQIFLAPCSREHKTKTYEHFESTVLDGVDTDTYPRIKSSGFDEKVSVWGTVSGNEVHWQKLDAGDIVLFYTKSGVYTHLAEVVDTEYDEIIGDQLWTTYDGKRLVNDLEEPWPFLIYLSNVQQVEIPAKDVHNALGYNMDYPQGFIRPTESRHRTLRDDFGSVQNFIQRYTNAPLSESIRSVEETIEDLNSRLSREPKLETTVKRTPTERIIRSSAFRRRVRDIYNNSCAVCGARRRSPQGAPEIEAAHIYPKKRNGSDDLRNGITLCKLHHWAFDVGWFSIAEDYSILVQEAKNQRGYEEFRRLDGQGLRIPEESQLRPHKKFLRAHRTIHGFD</sequence>
<dbReference type="Pfam" id="PF13391">
    <property type="entry name" value="HNH_2"/>
    <property type="match status" value="1"/>
</dbReference>
<proteinExistence type="predicted"/>
<dbReference type="Gene3D" id="1.10.30.50">
    <property type="match status" value="1"/>
</dbReference>
<dbReference type="InterPro" id="IPR003615">
    <property type="entry name" value="HNH_nuc"/>
</dbReference>
<accession>A0A7J9SLC1</accession>
<dbReference type="SMART" id="SM00507">
    <property type="entry name" value="HNHc"/>
    <property type="match status" value="1"/>
</dbReference>
<keyword evidence="2" id="KW-0540">Nuclease</keyword>
<dbReference type="CDD" id="cd00085">
    <property type="entry name" value="HNHc"/>
    <property type="match status" value="1"/>
</dbReference>
<evidence type="ECO:0000313" key="2">
    <source>
        <dbReference type="EMBL" id="MBB6647750.1"/>
    </source>
</evidence>
<dbReference type="RefSeq" id="WP_185194129.1">
    <property type="nucleotide sequence ID" value="NZ_JACKXD010000007.1"/>
</dbReference>
<organism evidence="2 3">
    <name type="scientific">Halobellus ruber</name>
    <dbReference type="NCBI Taxonomy" id="2761102"/>
    <lineage>
        <taxon>Archaea</taxon>
        <taxon>Methanobacteriati</taxon>
        <taxon>Methanobacteriota</taxon>
        <taxon>Stenosarchaea group</taxon>
        <taxon>Halobacteria</taxon>
        <taxon>Halobacteriales</taxon>
        <taxon>Haloferacaceae</taxon>
        <taxon>Halobellus</taxon>
    </lineage>
</organism>
<keyword evidence="2" id="KW-0255">Endonuclease</keyword>
<dbReference type="AlphaFoldDB" id="A0A7J9SLC1"/>
<comment type="caution">
    <text evidence="2">The sequence shown here is derived from an EMBL/GenBank/DDBJ whole genome shotgun (WGS) entry which is preliminary data.</text>
</comment>
<evidence type="ECO:0000259" key="1">
    <source>
        <dbReference type="SMART" id="SM00507"/>
    </source>
</evidence>
<gene>
    <name evidence="2" type="ORF">H5V44_15910</name>
</gene>
<reference evidence="2 3" key="1">
    <citation type="submission" date="2020-08" db="EMBL/GenBank/DDBJ databases">
        <authorList>
            <person name="Seo M.-J."/>
        </authorList>
    </citation>
    <scope>NUCLEOTIDE SEQUENCE [LARGE SCALE GENOMIC DNA]</scope>
    <source>
        <strain evidence="2 3">MBLA0160</strain>
    </source>
</reference>
<name>A0A7J9SLC1_9EURY</name>